<dbReference type="PROSITE" id="PS50893">
    <property type="entry name" value="ABC_TRANSPORTER_2"/>
    <property type="match status" value="1"/>
</dbReference>
<dbReference type="CDD" id="cd03257">
    <property type="entry name" value="ABC_NikE_OppD_transporters"/>
    <property type="match status" value="1"/>
</dbReference>
<dbReference type="InterPro" id="IPR003439">
    <property type="entry name" value="ABC_transporter-like_ATP-bd"/>
</dbReference>
<evidence type="ECO:0000256" key="4">
    <source>
        <dbReference type="ARBA" id="ARBA00022475"/>
    </source>
</evidence>
<dbReference type="InterPro" id="IPR027417">
    <property type="entry name" value="P-loop_NTPase"/>
</dbReference>
<keyword evidence="7" id="KW-0472">Membrane</keyword>
<keyword evidence="3" id="KW-0813">Transport</keyword>
<dbReference type="InterPro" id="IPR017871">
    <property type="entry name" value="ABC_transporter-like_CS"/>
</dbReference>
<dbReference type="InterPro" id="IPR003593">
    <property type="entry name" value="AAA+_ATPase"/>
</dbReference>
<dbReference type="SMART" id="SM00382">
    <property type="entry name" value="AAA"/>
    <property type="match status" value="1"/>
</dbReference>
<dbReference type="Proteomes" id="UP000824091">
    <property type="component" value="Unassembled WGS sequence"/>
</dbReference>
<dbReference type="Pfam" id="PF08352">
    <property type="entry name" value="oligo_HPY"/>
    <property type="match status" value="1"/>
</dbReference>
<dbReference type="FunFam" id="3.40.50.300:FF:000016">
    <property type="entry name" value="Oligopeptide ABC transporter ATP-binding component"/>
    <property type="match status" value="1"/>
</dbReference>
<dbReference type="EMBL" id="DVMO01000066">
    <property type="protein sequence ID" value="HIU27634.1"/>
    <property type="molecule type" value="Genomic_DNA"/>
</dbReference>
<dbReference type="GO" id="GO:0005524">
    <property type="term" value="F:ATP binding"/>
    <property type="evidence" value="ECO:0007669"/>
    <property type="project" value="UniProtKB-KW"/>
</dbReference>
<protein>
    <submittedName>
        <fullName evidence="9">ABC transporter ATP-binding protein</fullName>
    </submittedName>
</protein>
<evidence type="ECO:0000313" key="10">
    <source>
        <dbReference type="Proteomes" id="UP000824091"/>
    </source>
</evidence>
<dbReference type="PANTHER" id="PTHR43297:SF2">
    <property type="entry name" value="DIPEPTIDE TRANSPORT ATP-BINDING PROTEIN DPPD"/>
    <property type="match status" value="1"/>
</dbReference>
<evidence type="ECO:0000256" key="5">
    <source>
        <dbReference type="ARBA" id="ARBA00022741"/>
    </source>
</evidence>
<comment type="similarity">
    <text evidence="2">Belongs to the ABC transporter superfamily.</text>
</comment>
<evidence type="ECO:0000256" key="7">
    <source>
        <dbReference type="ARBA" id="ARBA00023136"/>
    </source>
</evidence>
<keyword evidence="6 9" id="KW-0067">ATP-binding</keyword>
<dbReference type="PANTHER" id="PTHR43297">
    <property type="entry name" value="OLIGOPEPTIDE TRANSPORT ATP-BINDING PROTEIN APPD"/>
    <property type="match status" value="1"/>
</dbReference>
<keyword evidence="4" id="KW-1003">Cell membrane</keyword>
<evidence type="ECO:0000256" key="1">
    <source>
        <dbReference type="ARBA" id="ARBA00004202"/>
    </source>
</evidence>
<dbReference type="PROSITE" id="PS00211">
    <property type="entry name" value="ABC_TRANSPORTER_1"/>
    <property type="match status" value="1"/>
</dbReference>
<reference evidence="9" key="1">
    <citation type="submission" date="2020-10" db="EMBL/GenBank/DDBJ databases">
        <authorList>
            <person name="Gilroy R."/>
        </authorList>
    </citation>
    <scope>NUCLEOTIDE SEQUENCE</scope>
    <source>
        <strain evidence="9">11300</strain>
    </source>
</reference>
<gene>
    <name evidence="9" type="ORF">IAD16_04595</name>
</gene>
<dbReference type="NCBIfam" id="TIGR01727">
    <property type="entry name" value="oligo_HPY"/>
    <property type="match status" value="1"/>
</dbReference>
<evidence type="ECO:0000259" key="8">
    <source>
        <dbReference type="PROSITE" id="PS50893"/>
    </source>
</evidence>
<keyword evidence="5" id="KW-0547">Nucleotide-binding</keyword>
<feature type="domain" description="ABC transporter" evidence="8">
    <location>
        <begin position="13"/>
        <end position="264"/>
    </location>
</feature>
<dbReference type="SUPFAM" id="SSF52540">
    <property type="entry name" value="P-loop containing nucleoside triphosphate hydrolases"/>
    <property type="match status" value="1"/>
</dbReference>
<dbReference type="GO" id="GO:0016887">
    <property type="term" value="F:ATP hydrolysis activity"/>
    <property type="evidence" value="ECO:0007669"/>
    <property type="project" value="InterPro"/>
</dbReference>
<organism evidence="9 10">
    <name type="scientific">Candidatus Fimisoma avicola</name>
    <dbReference type="NCBI Taxonomy" id="2840826"/>
    <lineage>
        <taxon>Bacteria</taxon>
        <taxon>Bacillati</taxon>
        <taxon>Bacillota</taxon>
        <taxon>Clostridia</taxon>
        <taxon>Eubacteriales</taxon>
        <taxon>Candidatus Fimisoma</taxon>
    </lineage>
</organism>
<accession>A0A9D1I3P6</accession>
<evidence type="ECO:0000256" key="3">
    <source>
        <dbReference type="ARBA" id="ARBA00022448"/>
    </source>
</evidence>
<dbReference type="InterPro" id="IPR050388">
    <property type="entry name" value="ABC_Ni/Peptide_Import"/>
</dbReference>
<comment type="subcellular location">
    <subcellularLocation>
        <location evidence="1">Cell membrane</location>
        <topology evidence="1">Peripheral membrane protein</topology>
    </subcellularLocation>
</comment>
<reference evidence="9" key="2">
    <citation type="journal article" date="2021" name="PeerJ">
        <title>Extensive microbial diversity within the chicken gut microbiome revealed by metagenomics and culture.</title>
        <authorList>
            <person name="Gilroy R."/>
            <person name="Ravi A."/>
            <person name="Getino M."/>
            <person name="Pursley I."/>
            <person name="Horton D.L."/>
            <person name="Alikhan N.F."/>
            <person name="Baker D."/>
            <person name="Gharbi K."/>
            <person name="Hall N."/>
            <person name="Watson M."/>
            <person name="Adriaenssens E.M."/>
            <person name="Foster-Nyarko E."/>
            <person name="Jarju S."/>
            <person name="Secka A."/>
            <person name="Antonio M."/>
            <person name="Oren A."/>
            <person name="Chaudhuri R.R."/>
            <person name="La Ragione R."/>
            <person name="Hildebrand F."/>
            <person name="Pallen M.J."/>
        </authorList>
    </citation>
    <scope>NUCLEOTIDE SEQUENCE</scope>
    <source>
        <strain evidence="9">11300</strain>
    </source>
</reference>
<evidence type="ECO:0000313" key="9">
    <source>
        <dbReference type="EMBL" id="HIU27634.1"/>
    </source>
</evidence>
<dbReference type="AlphaFoldDB" id="A0A9D1I3P6"/>
<evidence type="ECO:0000256" key="2">
    <source>
        <dbReference type="ARBA" id="ARBA00005417"/>
    </source>
</evidence>
<dbReference type="GO" id="GO:0015833">
    <property type="term" value="P:peptide transport"/>
    <property type="evidence" value="ECO:0007669"/>
    <property type="project" value="InterPro"/>
</dbReference>
<sequence length="341" mass="38015">MENKLTTDKVVDVKNLHISFRTFRGYPHVLNGVNLYVKKKERISIVGETGCGKTTTVNAIAQILAKQARIDDGEIFFKGNNVLKMPQKELKKLRAENVSIIFQDPIASLNPVFTIGQQLKEVIRYSGVEGATDKNVQQERAINALKETSLPDPERIMDSYPFQLSGGMRQRICIAMSLATPRDLVMADEPTTNLDVTIQDQVLKTLRQRVEEKESALILITHSLGVAREMADRIYVMYAGNMVETASSKDIFRECLHPYTKGLMSCIPKLAGGGIAEGIPGHIPNYMDPPPGCRFAPRCPYATARCSEKQPPMFEAAPEHFVSCYLYENGKVMTKENSDGK</sequence>
<dbReference type="InterPro" id="IPR013563">
    <property type="entry name" value="Oligopep_ABC_C"/>
</dbReference>
<dbReference type="GO" id="GO:0005886">
    <property type="term" value="C:plasma membrane"/>
    <property type="evidence" value="ECO:0007669"/>
    <property type="project" value="UniProtKB-SubCell"/>
</dbReference>
<dbReference type="Gene3D" id="3.40.50.300">
    <property type="entry name" value="P-loop containing nucleotide triphosphate hydrolases"/>
    <property type="match status" value="1"/>
</dbReference>
<dbReference type="Pfam" id="PF00005">
    <property type="entry name" value="ABC_tran"/>
    <property type="match status" value="1"/>
</dbReference>
<proteinExistence type="inferred from homology"/>
<comment type="caution">
    <text evidence="9">The sequence shown here is derived from an EMBL/GenBank/DDBJ whole genome shotgun (WGS) entry which is preliminary data.</text>
</comment>
<name>A0A9D1I3P6_9FIRM</name>
<evidence type="ECO:0000256" key="6">
    <source>
        <dbReference type="ARBA" id="ARBA00022840"/>
    </source>
</evidence>